<comment type="caution">
    <text evidence="6">The sequence shown here is derived from an EMBL/GenBank/DDBJ whole genome shotgun (WGS) entry which is preliminary data.</text>
</comment>
<dbReference type="Gene3D" id="2.30.30.760">
    <property type="match status" value="1"/>
</dbReference>
<keyword evidence="6" id="KW-0969">Cilium</keyword>
<dbReference type="InterPro" id="IPR017585">
    <property type="entry name" value="SAF_FlgA"/>
</dbReference>
<organism evidence="6 7">
    <name type="scientific">Azonexus hydrophilus</name>
    <dbReference type="NCBI Taxonomy" id="418702"/>
    <lineage>
        <taxon>Bacteria</taxon>
        <taxon>Pseudomonadati</taxon>
        <taxon>Pseudomonadota</taxon>
        <taxon>Betaproteobacteria</taxon>
        <taxon>Rhodocyclales</taxon>
        <taxon>Azonexaceae</taxon>
        <taxon>Azonexus</taxon>
    </lineage>
</organism>
<dbReference type="STRING" id="418702.BJN45_04120"/>
<evidence type="ECO:0000256" key="2">
    <source>
        <dbReference type="ARBA" id="ARBA00022729"/>
    </source>
</evidence>
<dbReference type="Pfam" id="PF17656">
    <property type="entry name" value="ChapFlgA_N"/>
    <property type="match status" value="1"/>
</dbReference>
<evidence type="ECO:0000313" key="7">
    <source>
        <dbReference type="Proteomes" id="UP000187526"/>
    </source>
</evidence>
<dbReference type="GO" id="GO:0042597">
    <property type="term" value="C:periplasmic space"/>
    <property type="evidence" value="ECO:0007669"/>
    <property type="project" value="UniProtKB-SubCell"/>
</dbReference>
<accession>A0A1R1IDE3</accession>
<keyword evidence="4" id="KW-1005">Bacterial flagellum biogenesis</keyword>
<gene>
    <name evidence="6" type="ORF">BJN45_04120</name>
</gene>
<dbReference type="NCBIfam" id="TIGR03170">
    <property type="entry name" value="flgA_cterm"/>
    <property type="match status" value="1"/>
</dbReference>
<dbReference type="GO" id="GO:0044780">
    <property type="term" value="P:bacterial-type flagellum assembly"/>
    <property type="evidence" value="ECO:0007669"/>
    <property type="project" value="InterPro"/>
</dbReference>
<name>A0A1R1IDE3_9RHOO</name>
<dbReference type="InterPro" id="IPR041231">
    <property type="entry name" value="FlgA_N"/>
</dbReference>
<comment type="function">
    <text evidence="4">Involved in the assembly process of the P-ring formation. It may associate with FlgF on the rod constituting a structure essential for the P-ring assembly or may act as a modulator protein for the P-ring assembly.</text>
</comment>
<comment type="subcellular location">
    <subcellularLocation>
        <location evidence="1 4">Periplasm</location>
    </subcellularLocation>
</comment>
<dbReference type="InterPro" id="IPR013974">
    <property type="entry name" value="SAF"/>
</dbReference>
<proteinExistence type="inferred from homology"/>
<dbReference type="PANTHER" id="PTHR36307">
    <property type="entry name" value="FLAGELLA BASAL BODY P-RING FORMATION PROTEIN FLGA"/>
    <property type="match status" value="1"/>
</dbReference>
<evidence type="ECO:0000259" key="5">
    <source>
        <dbReference type="SMART" id="SM00858"/>
    </source>
</evidence>
<evidence type="ECO:0000256" key="3">
    <source>
        <dbReference type="ARBA" id="ARBA00022764"/>
    </source>
</evidence>
<keyword evidence="6" id="KW-0282">Flagellum</keyword>
<dbReference type="SMART" id="SM00858">
    <property type="entry name" value="SAF"/>
    <property type="match status" value="1"/>
</dbReference>
<feature type="domain" description="SAF" evidence="5">
    <location>
        <begin position="98"/>
        <end position="160"/>
    </location>
</feature>
<evidence type="ECO:0000313" key="6">
    <source>
        <dbReference type="EMBL" id="OMG56796.1"/>
    </source>
</evidence>
<sequence>MIVRTILLLLAAPALWASEANPVIEAAERHARQLVEGQPGEIRIAADPIDTSRLIPCATLETYTPPNTRTIGRTHIGVRCQESANWNILVPVRISIISDYVRTSRSLLAGKTLRASDLVISSGDLSTLPTGTVISIDRAIGKTLRNSVGAGQALRADQLQAPLVIRQGQNVKVVSRGPGFLVKADGKAMNNAAEGELARARMLSGKTLSGIAQQDGSILLAN</sequence>
<protein>
    <recommendedName>
        <fullName evidence="4">Flagella basal body P-ring formation protein FlgA</fullName>
    </recommendedName>
</protein>
<dbReference type="Pfam" id="PF13144">
    <property type="entry name" value="ChapFlgA"/>
    <property type="match status" value="1"/>
</dbReference>
<keyword evidence="7" id="KW-1185">Reference proteome</keyword>
<keyword evidence="6" id="KW-0966">Cell projection</keyword>
<comment type="similarity">
    <text evidence="4">Belongs to the FlgA family.</text>
</comment>
<evidence type="ECO:0000256" key="1">
    <source>
        <dbReference type="ARBA" id="ARBA00004418"/>
    </source>
</evidence>
<dbReference type="InterPro" id="IPR039246">
    <property type="entry name" value="Flagellar_FlgA"/>
</dbReference>
<dbReference type="EMBL" id="MTHD01000001">
    <property type="protein sequence ID" value="OMG56796.1"/>
    <property type="molecule type" value="Genomic_DNA"/>
</dbReference>
<dbReference type="CDD" id="cd11614">
    <property type="entry name" value="SAF_CpaB_FlgA_like"/>
    <property type="match status" value="1"/>
</dbReference>
<dbReference type="PANTHER" id="PTHR36307:SF1">
    <property type="entry name" value="FLAGELLA BASAL BODY P-RING FORMATION PROTEIN FLGA"/>
    <property type="match status" value="1"/>
</dbReference>
<keyword evidence="2 4" id="KW-0732">Signal</keyword>
<keyword evidence="3 4" id="KW-0574">Periplasm</keyword>
<dbReference type="RefSeq" id="WP_076092294.1">
    <property type="nucleotide sequence ID" value="NZ_MTHD01000001.1"/>
</dbReference>
<reference evidence="6 7" key="1">
    <citation type="submission" date="2016-10" db="EMBL/GenBank/DDBJ databases">
        <title>Alkaliphiles isolated from bioreactors.</title>
        <authorList>
            <person name="Salah Z."/>
            <person name="Rout S.P."/>
            <person name="Humphreys P.N."/>
        </authorList>
    </citation>
    <scope>NUCLEOTIDE SEQUENCE [LARGE SCALE GENOMIC DNA]</scope>
    <source>
        <strain evidence="6 7">ZS02</strain>
    </source>
</reference>
<feature type="signal peptide" evidence="4">
    <location>
        <begin position="1"/>
        <end position="17"/>
    </location>
</feature>
<evidence type="ECO:0000256" key="4">
    <source>
        <dbReference type="RuleBase" id="RU362063"/>
    </source>
</evidence>
<dbReference type="Gene3D" id="3.90.1210.10">
    <property type="entry name" value="Antifreeze-like/N-acetylneuraminic acid synthase C-terminal domain"/>
    <property type="match status" value="1"/>
</dbReference>
<dbReference type="AlphaFoldDB" id="A0A1R1IDE3"/>
<dbReference type="OrthoDB" id="8561436at2"/>
<feature type="chain" id="PRO_5011814116" description="Flagella basal body P-ring formation protein FlgA" evidence="4">
    <location>
        <begin position="18"/>
        <end position="222"/>
    </location>
</feature>
<dbReference type="Proteomes" id="UP000187526">
    <property type="component" value="Unassembled WGS sequence"/>
</dbReference>